<evidence type="ECO:0000313" key="2">
    <source>
        <dbReference type="EMBL" id="MBP3953152.1"/>
    </source>
</evidence>
<keyword evidence="2" id="KW-0808">Transferase</keyword>
<proteinExistence type="predicted"/>
<dbReference type="AlphaFoldDB" id="A0A940WYJ8"/>
<dbReference type="InterPro" id="IPR001296">
    <property type="entry name" value="Glyco_trans_1"/>
</dbReference>
<keyword evidence="3" id="KW-1185">Reference proteome</keyword>
<dbReference type="SUPFAM" id="SSF53756">
    <property type="entry name" value="UDP-Glycosyltransferase/glycogen phosphorylase"/>
    <property type="match status" value="1"/>
</dbReference>
<gene>
    <name evidence="2" type="ORF">J7W16_18680</name>
</gene>
<evidence type="ECO:0000313" key="3">
    <source>
        <dbReference type="Proteomes" id="UP000678228"/>
    </source>
</evidence>
<sequence>MKNIAFLVSSAATGGGIQKSLSIIAKALNNEKFSVTIISLFQFEETKYDFGPETIFLKGSLKGNVDLKKVFLKTYFECKRLLSSANFTTLVVEGVGLVPFIPKKFLKDKSIKVIVRDHTGLSNYSRFGLSWLGLKHTIRYSDKFVVLTEENEREYAEIFKDKKSKIKTIPNALDPNIIESSYNSDSKKVLFVGRLSYEKGADLLVESFGRVLNLISDDDWRLDIFGSGPEMVNIKNQISKQNLKTYINLKGYKENIYSIYNEYAFLVVPSRFESFGLIIIEALKVGIPVIAFDCNYGPRSILRDNENGLLVQKNNISQFSNAISKLILNKDLRIYLSNNTNNNLEKYNYRNVISEWEILL</sequence>
<dbReference type="PANTHER" id="PTHR12526:SF630">
    <property type="entry name" value="GLYCOSYLTRANSFERASE"/>
    <property type="match status" value="1"/>
</dbReference>
<keyword evidence="2" id="KW-0328">Glycosyltransferase</keyword>
<dbReference type="Proteomes" id="UP000678228">
    <property type="component" value="Unassembled WGS sequence"/>
</dbReference>
<evidence type="ECO:0000259" key="1">
    <source>
        <dbReference type="Pfam" id="PF00534"/>
    </source>
</evidence>
<dbReference type="Pfam" id="PF00534">
    <property type="entry name" value="Glycos_transf_1"/>
    <property type="match status" value="1"/>
</dbReference>
<dbReference type="GO" id="GO:0016757">
    <property type="term" value="F:glycosyltransferase activity"/>
    <property type="evidence" value="ECO:0007669"/>
    <property type="project" value="UniProtKB-KW"/>
</dbReference>
<dbReference type="Gene3D" id="3.40.50.2000">
    <property type="entry name" value="Glycogen Phosphorylase B"/>
    <property type="match status" value="2"/>
</dbReference>
<dbReference type="PANTHER" id="PTHR12526">
    <property type="entry name" value="GLYCOSYLTRANSFERASE"/>
    <property type="match status" value="1"/>
</dbReference>
<comment type="caution">
    <text evidence="2">The sequence shown here is derived from an EMBL/GenBank/DDBJ whole genome shotgun (WGS) entry which is preliminary data.</text>
</comment>
<organism evidence="2 3">
    <name type="scientific">Halalkalibacter suaedae</name>
    <dbReference type="NCBI Taxonomy" id="2822140"/>
    <lineage>
        <taxon>Bacteria</taxon>
        <taxon>Bacillati</taxon>
        <taxon>Bacillota</taxon>
        <taxon>Bacilli</taxon>
        <taxon>Bacillales</taxon>
        <taxon>Bacillaceae</taxon>
        <taxon>Halalkalibacter</taxon>
    </lineage>
</organism>
<reference evidence="2" key="1">
    <citation type="submission" date="2021-03" db="EMBL/GenBank/DDBJ databases">
        <title>Bacillus suaedae sp. nov., isolated from Suaeda aralocaspica.</title>
        <authorList>
            <person name="Lei R.F.R."/>
        </authorList>
    </citation>
    <scope>NUCLEOTIDE SEQUENCE</scope>
    <source>
        <strain evidence="2">YZJH907-2</strain>
    </source>
</reference>
<protein>
    <submittedName>
        <fullName evidence="2">Glycosyltransferase</fullName>
        <ecNumber evidence="2">2.4.-.-</ecNumber>
    </submittedName>
</protein>
<dbReference type="EC" id="2.4.-.-" evidence="2"/>
<dbReference type="EMBL" id="JAGKSQ010000010">
    <property type="protein sequence ID" value="MBP3953152.1"/>
    <property type="molecule type" value="Genomic_DNA"/>
</dbReference>
<feature type="domain" description="Glycosyl transferase family 1" evidence="1">
    <location>
        <begin position="183"/>
        <end position="341"/>
    </location>
</feature>
<name>A0A940WYJ8_9BACI</name>
<dbReference type="RefSeq" id="WP_210599008.1">
    <property type="nucleotide sequence ID" value="NZ_JAGKSQ010000010.1"/>
</dbReference>
<accession>A0A940WYJ8</accession>